<keyword evidence="14" id="KW-1185">Reference proteome</keyword>
<evidence type="ECO:0000256" key="7">
    <source>
        <dbReference type="ARBA" id="ARBA00034808"/>
    </source>
</evidence>
<accession>A0AAU9DDG3</accession>
<dbReference type="PROSITE" id="PS51198">
    <property type="entry name" value="UVRD_HELICASE_ATP_BIND"/>
    <property type="match status" value="1"/>
</dbReference>
<dbReference type="PROSITE" id="PS51217">
    <property type="entry name" value="UVRD_HELICASE_CTER"/>
    <property type="match status" value="1"/>
</dbReference>
<protein>
    <recommendedName>
        <fullName evidence="7">DNA 3'-5' helicase</fullName>
        <ecNumber evidence="7">5.6.2.4</ecNumber>
    </recommendedName>
</protein>
<keyword evidence="4 9" id="KW-0067">ATP-binding</keyword>
<dbReference type="InterPro" id="IPR014016">
    <property type="entry name" value="UvrD-like_ATP-bd"/>
</dbReference>
<evidence type="ECO:0000259" key="12">
    <source>
        <dbReference type="PROSITE" id="PS51217"/>
    </source>
</evidence>
<dbReference type="InterPro" id="IPR000212">
    <property type="entry name" value="DNA_helicase_UvrD/REP"/>
</dbReference>
<keyword evidence="3 9" id="KW-0347">Helicase</keyword>
<keyword evidence="5" id="KW-0413">Isomerase</keyword>
<dbReference type="RefSeq" id="WP_307905643.1">
    <property type="nucleotide sequence ID" value="NZ_AP027060.1"/>
</dbReference>
<geneLocation type="plasmid" evidence="13 14">
    <name>pHIC</name>
</geneLocation>
<comment type="catalytic activity">
    <reaction evidence="6">
        <text>Couples ATP hydrolysis with the unwinding of duplex DNA by translocating in the 3'-5' direction.</text>
        <dbReference type="EC" id="5.6.2.4"/>
    </reaction>
</comment>
<gene>
    <name evidence="13" type="ORF">HLVA_21300</name>
</gene>
<dbReference type="Pfam" id="PF13361">
    <property type="entry name" value="UvrD_C"/>
    <property type="match status" value="1"/>
</dbReference>
<keyword evidence="13" id="KW-0614">Plasmid</keyword>
<dbReference type="GO" id="GO:0043138">
    <property type="term" value="F:3'-5' DNA helicase activity"/>
    <property type="evidence" value="ECO:0007669"/>
    <property type="project" value="UniProtKB-EC"/>
</dbReference>
<evidence type="ECO:0000256" key="3">
    <source>
        <dbReference type="ARBA" id="ARBA00022806"/>
    </source>
</evidence>
<dbReference type="EC" id="5.6.2.4" evidence="7"/>
<name>A0AAU9DDG3_9FUSO</name>
<feature type="binding site" evidence="9">
    <location>
        <begin position="7"/>
        <end position="14"/>
    </location>
    <ligand>
        <name>ATP</name>
        <dbReference type="ChEBI" id="CHEBI:30616"/>
    </ligand>
</feature>
<dbReference type="Proteomes" id="UP001321582">
    <property type="component" value="Plasmid pHIC"/>
</dbReference>
<evidence type="ECO:0000313" key="13">
    <source>
        <dbReference type="EMBL" id="BDU51561.1"/>
    </source>
</evidence>
<feature type="domain" description="UvrD-like helicase C-terminal" evidence="12">
    <location>
        <begin position="435"/>
        <end position="695"/>
    </location>
</feature>
<evidence type="ECO:0000256" key="6">
    <source>
        <dbReference type="ARBA" id="ARBA00034617"/>
    </source>
</evidence>
<evidence type="ECO:0000256" key="2">
    <source>
        <dbReference type="ARBA" id="ARBA00022801"/>
    </source>
</evidence>
<dbReference type="GO" id="GO:0005524">
    <property type="term" value="F:ATP binding"/>
    <property type="evidence" value="ECO:0007669"/>
    <property type="project" value="UniProtKB-UniRule"/>
</dbReference>
<evidence type="ECO:0000256" key="10">
    <source>
        <dbReference type="SAM" id="Coils"/>
    </source>
</evidence>
<dbReference type="GO" id="GO:0005829">
    <property type="term" value="C:cytosol"/>
    <property type="evidence" value="ECO:0007669"/>
    <property type="project" value="TreeGrafter"/>
</dbReference>
<dbReference type="PANTHER" id="PTHR11070:SF67">
    <property type="entry name" value="DNA 3'-5' HELICASE"/>
    <property type="match status" value="1"/>
</dbReference>
<feature type="domain" description="UvrD-like helicase ATP-binding" evidence="11">
    <location>
        <begin position="1"/>
        <end position="434"/>
    </location>
</feature>
<dbReference type="KEGG" id="haby:HLVA_21300"/>
<evidence type="ECO:0000313" key="14">
    <source>
        <dbReference type="Proteomes" id="UP001321582"/>
    </source>
</evidence>
<proteinExistence type="predicted"/>
<dbReference type="Pfam" id="PF00580">
    <property type="entry name" value="UvrD-helicase"/>
    <property type="match status" value="1"/>
</dbReference>
<dbReference type="InterPro" id="IPR014017">
    <property type="entry name" value="DNA_helicase_UvrD-like_C"/>
</dbReference>
<evidence type="ECO:0000256" key="8">
    <source>
        <dbReference type="ARBA" id="ARBA00048988"/>
    </source>
</evidence>
<keyword evidence="10" id="KW-0175">Coiled coil</keyword>
<feature type="coiled-coil region" evidence="10">
    <location>
        <begin position="128"/>
        <end position="180"/>
    </location>
</feature>
<evidence type="ECO:0000256" key="9">
    <source>
        <dbReference type="PROSITE-ProRule" id="PRU00560"/>
    </source>
</evidence>
<evidence type="ECO:0000256" key="5">
    <source>
        <dbReference type="ARBA" id="ARBA00023235"/>
    </source>
</evidence>
<dbReference type="EMBL" id="AP027060">
    <property type="protein sequence ID" value="BDU51561.1"/>
    <property type="molecule type" value="Genomic_DNA"/>
</dbReference>
<organism evidence="13 14">
    <name type="scientific">Haliovirga abyssi</name>
    <dbReference type="NCBI Taxonomy" id="2996794"/>
    <lineage>
        <taxon>Bacteria</taxon>
        <taxon>Fusobacteriati</taxon>
        <taxon>Fusobacteriota</taxon>
        <taxon>Fusobacteriia</taxon>
        <taxon>Fusobacteriales</taxon>
        <taxon>Haliovirgaceae</taxon>
        <taxon>Haliovirga</taxon>
    </lineage>
</organism>
<dbReference type="AlphaFoldDB" id="A0AAU9DDG3"/>
<dbReference type="SUPFAM" id="SSF52540">
    <property type="entry name" value="P-loop containing nucleoside triphosphate hydrolases"/>
    <property type="match status" value="1"/>
</dbReference>
<dbReference type="PANTHER" id="PTHR11070">
    <property type="entry name" value="UVRD / RECB / PCRA DNA HELICASE FAMILY MEMBER"/>
    <property type="match status" value="1"/>
</dbReference>
<sequence length="1009" mass="120228">MNKIIKASAGTGKTYRLSLEYLIRLIKGEPFNNIFVMTFTRKATFEIRQRILLHLETIISNSKEGKDIIDNLKKIDDNINIDIENLKQIYNEMLKNKDKINIYTIDGFLNMVFKKVISPYINLYNYEIVNTEENKEFTERVLKKIVNNKVYFKEFNDFFMENIERDIDEYIKTIDTIILNRWKFLLVNHEPKVKLGNINPIIIYEEAVKKLDEIFQIKGKGEFFEYFKKDFRFYNEIENLEKKAEYILRDNKKFLKANFWNGNKIKGKNVVGLKGDLEDIYEEFKKNLAIEIYNREVIPYEKHIFNIADIIFKLYDEIKIKEKKFTHSDIGNYTYKYLTDENLGVVKNGKFTNYFYELIGNEIDTIFIDEFQDTSILQWNILKLIIESSKSSIVVGDEKQSIYSWRGGEKRLFETMENIIDGNVEVLDKSYRSDSKIINYINNFFGKINENFRYKPISYYEKNIGGYIETFAGSKIDVKNELVEKIKEKLNGNYKNVAILARGNRELNEIALILGNNKIPYVTESNLSIIEHRTVKPIYFILNYFLKNSYIDLLNFLRSDIINIDENYLKLFIKNQNIVEDFINGVDDLENINIKKLDFIDENIIKLLEEIKKLKNMEFKDINKELIEKFGILNKYTSISDLKNIYYFFELMKNFDSLKEFMEFLKKKSENEELKQIGIEETNAIKLMTIHKSKGLEFSTLFFYWKISSREKPEKGLKFFTEFDSKFHNVEKYMFVNSKYKNIIETCGFEFFSNAKNVSDIEEINNLYVALTRASKNLFIFADFGNSKLGKNFNTIFSEEDTNIYKGEGKFVATPIEIKDVEDKIVLDNKEKSKSNNKDNNKTTIKEEYNFNKYFKNLKEERLELENSMTLEKEFNRKLGLAIHYYLENIIYGKEDERKRAKKITYSKYGNMLGYDKVETAIERANNFINKNKEYYDEKYNVFNEYEIEYNNQKHRIDRLLIDEKNREIYILDYKSGHVMDKAQLERYKDILMELTENRYAIETKFLSL</sequence>
<dbReference type="InterPro" id="IPR027417">
    <property type="entry name" value="P-loop_NTPase"/>
</dbReference>
<evidence type="ECO:0000259" key="11">
    <source>
        <dbReference type="PROSITE" id="PS51198"/>
    </source>
</evidence>
<dbReference type="GO" id="GO:0016787">
    <property type="term" value="F:hydrolase activity"/>
    <property type="evidence" value="ECO:0007669"/>
    <property type="project" value="UniProtKB-UniRule"/>
</dbReference>
<dbReference type="GO" id="GO:0000725">
    <property type="term" value="P:recombinational repair"/>
    <property type="evidence" value="ECO:0007669"/>
    <property type="project" value="TreeGrafter"/>
</dbReference>
<dbReference type="GO" id="GO:0003677">
    <property type="term" value="F:DNA binding"/>
    <property type="evidence" value="ECO:0007669"/>
    <property type="project" value="InterPro"/>
</dbReference>
<evidence type="ECO:0000256" key="4">
    <source>
        <dbReference type="ARBA" id="ARBA00022840"/>
    </source>
</evidence>
<keyword evidence="2 9" id="KW-0378">Hydrolase</keyword>
<keyword evidence="1 9" id="KW-0547">Nucleotide-binding</keyword>
<comment type="catalytic activity">
    <reaction evidence="8">
        <text>ATP + H2O = ADP + phosphate + H(+)</text>
        <dbReference type="Rhea" id="RHEA:13065"/>
        <dbReference type="ChEBI" id="CHEBI:15377"/>
        <dbReference type="ChEBI" id="CHEBI:15378"/>
        <dbReference type="ChEBI" id="CHEBI:30616"/>
        <dbReference type="ChEBI" id="CHEBI:43474"/>
        <dbReference type="ChEBI" id="CHEBI:456216"/>
        <dbReference type="EC" id="5.6.2.4"/>
    </reaction>
</comment>
<dbReference type="Gene3D" id="3.40.50.300">
    <property type="entry name" value="P-loop containing nucleotide triphosphate hydrolases"/>
    <property type="match status" value="4"/>
</dbReference>
<reference evidence="13 14" key="1">
    <citation type="submission" date="2022-11" db="EMBL/GenBank/DDBJ databases">
        <title>Haliovirga abyssi gen. nov., sp. nov., a mesophilic fermentative bacterium isolated from the Iheya North hydrothermal field and the proposal of Haliovirgaceae fam. nov.</title>
        <authorList>
            <person name="Miyazaki U."/>
            <person name="Tame A."/>
            <person name="Miyazaki J."/>
            <person name="Takai K."/>
            <person name="Sawayama S."/>
            <person name="Kitajima M."/>
            <person name="Okamoto A."/>
            <person name="Nakagawa S."/>
        </authorList>
    </citation>
    <scope>NUCLEOTIDE SEQUENCE [LARGE SCALE GENOMIC DNA]</scope>
    <source>
        <strain evidence="13 14">IC12</strain>
        <plasmid evidence="13 14">pHIC</plasmid>
    </source>
</reference>
<evidence type="ECO:0000256" key="1">
    <source>
        <dbReference type="ARBA" id="ARBA00022741"/>
    </source>
</evidence>